<evidence type="ECO:0000259" key="2">
    <source>
        <dbReference type="Pfam" id="PF08541"/>
    </source>
</evidence>
<evidence type="ECO:0000256" key="1">
    <source>
        <dbReference type="ARBA" id="ARBA00022679"/>
    </source>
</evidence>
<dbReference type="InterPro" id="IPR013747">
    <property type="entry name" value="ACP_syn_III_C"/>
</dbReference>
<proteinExistence type="predicted"/>
<evidence type="ECO:0000313" key="3">
    <source>
        <dbReference type="EMBL" id="MFC5669017.1"/>
    </source>
</evidence>
<keyword evidence="4" id="KW-1185">Reference proteome</keyword>
<feature type="domain" description="Beta-ketoacyl-[acyl-carrier-protein] synthase III C-terminal" evidence="2">
    <location>
        <begin position="20"/>
        <end position="107"/>
    </location>
</feature>
<accession>A0ABW0XGW2</accession>
<dbReference type="Gene3D" id="3.40.47.10">
    <property type="match status" value="1"/>
</dbReference>
<dbReference type="RefSeq" id="WP_381204680.1">
    <property type="nucleotide sequence ID" value="NZ_JBHSPC010000008.1"/>
</dbReference>
<sequence length="109" mass="11754">MLVGLVAARLEQLCTDTYTRTGLRPEDFGHLVLANLGLPVLRNYAAVAGIPFTRVPTGNVARFGHCFAYDQLITLATLAESEEITAGERALVLGVGANHLFSSTVLRRL</sequence>
<comment type="caution">
    <text evidence="3">The sequence shown here is derived from an EMBL/GenBank/DDBJ whole genome shotgun (WGS) entry which is preliminary data.</text>
</comment>
<dbReference type="Pfam" id="PF08541">
    <property type="entry name" value="ACP_syn_III_C"/>
    <property type="match status" value="1"/>
</dbReference>
<organism evidence="3 4">
    <name type="scientific">Streptomyces incanus</name>
    <dbReference type="NCBI Taxonomy" id="887453"/>
    <lineage>
        <taxon>Bacteria</taxon>
        <taxon>Bacillati</taxon>
        <taxon>Actinomycetota</taxon>
        <taxon>Actinomycetes</taxon>
        <taxon>Kitasatosporales</taxon>
        <taxon>Streptomycetaceae</taxon>
        <taxon>Streptomyces</taxon>
    </lineage>
</organism>
<dbReference type="Proteomes" id="UP001596183">
    <property type="component" value="Unassembled WGS sequence"/>
</dbReference>
<keyword evidence="1" id="KW-0808">Transferase</keyword>
<protein>
    <submittedName>
        <fullName evidence="3">3-oxoacyl-[acyl-carrier-protein] synthase III C-terminal domain-containing protein</fullName>
    </submittedName>
</protein>
<reference evidence="4" key="1">
    <citation type="journal article" date="2019" name="Int. J. Syst. Evol. Microbiol.">
        <title>The Global Catalogue of Microorganisms (GCM) 10K type strain sequencing project: providing services to taxonomists for standard genome sequencing and annotation.</title>
        <authorList>
            <consortium name="The Broad Institute Genomics Platform"/>
            <consortium name="The Broad Institute Genome Sequencing Center for Infectious Disease"/>
            <person name="Wu L."/>
            <person name="Ma J."/>
        </authorList>
    </citation>
    <scope>NUCLEOTIDE SEQUENCE [LARGE SCALE GENOMIC DNA]</scope>
    <source>
        <strain evidence="4">JCM 13852</strain>
    </source>
</reference>
<dbReference type="InterPro" id="IPR016039">
    <property type="entry name" value="Thiolase-like"/>
</dbReference>
<dbReference type="SUPFAM" id="SSF53901">
    <property type="entry name" value="Thiolase-like"/>
    <property type="match status" value="1"/>
</dbReference>
<evidence type="ECO:0000313" key="4">
    <source>
        <dbReference type="Proteomes" id="UP001596183"/>
    </source>
</evidence>
<name>A0ABW0XGW2_9ACTN</name>
<dbReference type="EMBL" id="JBHSPC010000008">
    <property type="protein sequence ID" value="MFC5669017.1"/>
    <property type="molecule type" value="Genomic_DNA"/>
</dbReference>
<gene>
    <name evidence="3" type="ORF">ACFP2V_02460</name>
</gene>